<comment type="caution">
    <text evidence="7">The sequence shown here is derived from an EMBL/GenBank/DDBJ whole genome shotgun (WGS) entry which is preliminary data.</text>
</comment>
<comment type="subcellular location">
    <subcellularLocation>
        <location evidence="1">Cell membrane</location>
        <topology evidence="1">Multi-pass membrane protein</topology>
    </subcellularLocation>
</comment>
<proteinExistence type="predicted"/>
<evidence type="ECO:0000256" key="1">
    <source>
        <dbReference type="ARBA" id="ARBA00004651"/>
    </source>
</evidence>
<feature type="transmembrane region" description="Helical" evidence="6">
    <location>
        <begin position="65"/>
        <end position="83"/>
    </location>
</feature>
<evidence type="ECO:0000256" key="6">
    <source>
        <dbReference type="SAM" id="Phobius"/>
    </source>
</evidence>
<keyword evidence="2" id="KW-1003">Cell membrane</keyword>
<dbReference type="AlphaFoldDB" id="A0A3N4VXL6"/>
<evidence type="ECO:0000313" key="7">
    <source>
        <dbReference type="EMBL" id="RPE83791.1"/>
    </source>
</evidence>
<evidence type="ECO:0000313" key="8">
    <source>
        <dbReference type="Proteomes" id="UP000281691"/>
    </source>
</evidence>
<dbReference type="Proteomes" id="UP000281691">
    <property type="component" value="Unassembled WGS sequence"/>
</dbReference>
<evidence type="ECO:0000256" key="2">
    <source>
        <dbReference type="ARBA" id="ARBA00022475"/>
    </source>
</evidence>
<evidence type="ECO:0000256" key="3">
    <source>
        <dbReference type="ARBA" id="ARBA00022692"/>
    </source>
</evidence>
<reference evidence="7 8" key="1">
    <citation type="submission" date="2018-11" db="EMBL/GenBank/DDBJ databases">
        <title>Genomic Encyclopedia of Type Strains, Phase IV (KMG-IV): sequencing the most valuable type-strain genomes for metagenomic binning, comparative biology and taxonomic classification.</title>
        <authorList>
            <person name="Goeker M."/>
        </authorList>
    </citation>
    <scope>NUCLEOTIDE SEQUENCE [LARGE SCALE GENOMIC DNA]</scope>
    <source>
        <strain evidence="7 8">DSM 27238</strain>
    </source>
</reference>
<organism evidence="7 8">
    <name type="scientific">Vespertiliibacter pulmonis</name>
    <dbReference type="NCBI Taxonomy" id="1443036"/>
    <lineage>
        <taxon>Bacteria</taxon>
        <taxon>Pseudomonadati</taxon>
        <taxon>Pseudomonadota</taxon>
        <taxon>Gammaproteobacteria</taxon>
        <taxon>Pasteurellales</taxon>
        <taxon>Pasteurellaceae</taxon>
        <taxon>Vespertiliibacter</taxon>
    </lineage>
</organism>
<dbReference type="EMBL" id="RKQP01000002">
    <property type="protein sequence ID" value="RPE83791.1"/>
    <property type="molecule type" value="Genomic_DNA"/>
</dbReference>
<dbReference type="PANTHER" id="PTHR30086">
    <property type="entry name" value="ARGININE EXPORTER PROTEIN ARGO"/>
    <property type="match status" value="1"/>
</dbReference>
<sequence length="210" mass="23505">MWTIFIVQLVGLISPGPDFFYVSRKAMGDSRRNAILASIGISLGIGFWSLLVLFGLSFLNKAVPSFQNFLMVIGGVYLTYSGIKMVKITQNAKLEEITTPRENSSTFKEIINGFIINLSNPKVVVFFSSVLAGYLQNLSQLIDSLFVLSILMGSSLCYFISLSILLSHKKVRMFYAKYNHYLDNFAGVIFILFGTRLIYEGIAGLINFPY</sequence>
<dbReference type="GO" id="GO:0005886">
    <property type="term" value="C:plasma membrane"/>
    <property type="evidence" value="ECO:0007669"/>
    <property type="project" value="UniProtKB-SubCell"/>
</dbReference>
<feature type="transmembrane region" description="Helical" evidence="6">
    <location>
        <begin position="6"/>
        <end position="22"/>
    </location>
</feature>
<keyword evidence="4 6" id="KW-1133">Transmembrane helix</keyword>
<name>A0A3N4VXL6_9PAST</name>
<keyword evidence="5 6" id="KW-0472">Membrane</keyword>
<dbReference type="PANTHER" id="PTHR30086:SF19">
    <property type="entry name" value="THREONINE EFFLUX PROTEIN"/>
    <property type="match status" value="1"/>
</dbReference>
<feature type="transmembrane region" description="Helical" evidence="6">
    <location>
        <begin position="146"/>
        <end position="166"/>
    </location>
</feature>
<gene>
    <name evidence="7" type="ORF">EDC46_0994</name>
</gene>
<dbReference type="OrthoDB" id="581870at2"/>
<dbReference type="Pfam" id="PF01810">
    <property type="entry name" value="LysE"/>
    <property type="match status" value="1"/>
</dbReference>
<dbReference type="InterPro" id="IPR001123">
    <property type="entry name" value="LeuE-type"/>
</dbReference>
<keyword evidence="8" id="KW-1185">Reference proteome</keyword>
<evidence type="ECO:0000256" key="5">
    <source>
        <dbReference type="ARBA" id="ARBA00023136"/>
    </source>
</evidence>
<protein>
    <submittedName>
        <fullName evidence="7">RhtB (Resistance to homoserine/threonine) family protein</fullName>
    </submittedName>
</protein>
<accession>A0A3N4VXL6</accession>
<feature type="transmembrane region" description="Helical" evidence="6">
    <location>
        <begin position="34"/>
        <end position="59"/>
    </location>
</feature>
<dbReference type="RefSeq" id="WP_124211163.1">
    <property type="nucleotide sequence ID" value="NZ_CP016615.1"/>
</dbReference>
<dbReference type="GO" id="GO:0015171">
    <property type="term" value="F:amino acid transmembrane transporter activity"/>
    <property type="evidence" value="ECO:0007669"/>
    <property type="project" value="TreeGrafter"/>
</dbReference>
<keyword evidence="3 6" id="KW-0812">Transmembrane</keyword>
<evidence type="ECO:0000256" key="4">
    <source>
        <dbReference type="ARBA" id="ARBA00022989"/>
    </source>
</evidence>
<feature type="transmembrane region" description="Helical" evidence="6">
    <location>
        <begin position="178"/>
        <end position="199"/>
    </location>
</feature>
<feature type="transmembrane region" description="Helical" evidence="6">
    <location>
        <begin position="110"/>
        <end position="134"/>
    </location>
</feature>